<dbReference type="PATRIC" id="fig|68170.10.peg.3031"/>
<evidence type="ECO:0000313" key="1">
    <source>
        <dbReference type="EMBL" id="KJK33298.1"/>
    </source>
</evidence>
<name>A0A0F0GFD8_LENAE</name>
<comment type="caution">
    <text evidence="1">The sequence shown here is derived from an EMBL/GenBank/DDBJ whole genome shotgun (WGS) entry which is preliminary data.</text>
</comment>
<accession>A0A0F0GFD8</accession>
<dbReference type="Proteomes" id="UP000033393">
    <property type="component" value="Unassembled WGS sequence"/>
</dbReference>
<dbReference type="Gene3D" id="1.25.40.10">
    <property type="entry name" value="Tetratricopeptide repeat domain"/>
    <property type="match status" value="1"/>
</dbReference>
<reference evidence="1 2" key="1">
    <citation type="submission" date="2015-02" db="EMBL/GenBank/DDBJ databases">
        <authorList>
            <person name="Ju K.-S."/>
            <person name="Doroghazi J.R."/>
            <person name="Metcalf W."/>
        </authorList>
    </citation>
    <scope>NUCLEOTIDE SEQUENCE [LARGE SCALE GENOMIC DNA]</scope>
    <source>
        <strain evidence="1 2">NRRL B-16140</strain>
    </source>
</reference>
<feature type="non-terminal residue" evidence="1">
    <location>
        <position position="1"/>
    </location>
</feature>
<sequence>GFRHLLISDPGNRDHRYNLAMILVSLAAALQTDYPKDAAAQAWEATDLLRQLAAEDQKYQLAHGKIILYPTAPLLAATAHGDDALALLREATDVFTQLAAREPANLEHTSNRAQAVLGTGIRQWERGDKPQGLATVQDAVRMLRDLSARDKAYTRPLASWLRSPLQGYLAASGRIDDAITVLREAVTIYQDWVTREPANLEHQANRADTLSLLGTRQWEKGDKEPAVTTGKQAVDAYRALVGKSAAYRPSLAYTLVWPLSYHLEGTGRKSEAIAGVKEAVTLYTALANEDAKHRERLTAAEARLAELQR</sequence>
<keyword evidence="2" id="KW-1185">Reference proteome</keyword>
<dbReference type="EMBL" id="JYJG01000555">
    <property type="protein sequence ID" value="KJK33298.1"/>
    <property type="molecule type" value="Genomic_DNA"/>
</dbReference>
<dbReference type="InterPro" id="IPR011990">
    <property type="entry name" value="TPR-like_helical_dom_sf"/>
</dbReference>
<dbReference type="RefSeq" id="WP_045318306.1">
    <property type="nucleotide sequence ID" value="NZ_JYJG01000555.1"/>
</dbReference>
<dbReference type="SUPFAM" id="SSF48452">
    <property type="entry name" value="TPR-like"/>
    <property type="match status" value="1"/>
</dbReference>
<dbReference type="AlphaFoldDB" id="A0A0F0GFD8"/>
<evidence type="ECO:0000313" key="2">
    <source>
        <dbReference type="Proteomes" id="UP000033393"/>
    </source>
</evidence>
<protein>
    <submittedName>
        <fullName evidence="1">Uncharacterized protein</fullName>
    </submittedName>
</protein>
<proteinExistence type="predicted"/>
<gene>
    <name evidence="1" type="ORF">UK23_46660</name>
</gene>
<organism evidence="1 2">
    <name type="scientific">Lentzea aerocolonigenes</name>
    <name type="common">Lechevalieria aerocolonigenes</name>
    <name type="synonym">Saccharothrix aerocolonigenes</name>
    <dbReference type="NCBI Taxonomy" id="68170"/>
    <lineage>
        <taxon>Bacteria</taxon>
        <taxon>Bacillati</taxon>
        <taxon>Actinomycetota</taxon>
        <taxon>Actinomycetes</taxon>
        <taxon>Pseudonocardiales</taxon>
        <taxon>Pseudonocardiaceae</taxon>
        <taxon>Lentzea</taxon>
    </lineage>
</organism>